<evidence type="ECO:0000313" key="3">
    <source>
        <dbReference type="EMBL" id="PIV10178.1"/>
    </source>
</evidence>
<evidence type="ECO:0000313" key="4">
    <source>
        <dbReference type="Proteomes" id="UP000229894"/>
    </source>
</evidence>
<dbReference type="PANTHER" id="PTHR37478">
    <property type="match status" value="1"/>
</dbReference>
<gene>
    <name evidence="3" type="ORF">COS49_01820</name>
</gene>
<proteinExistence type="inferred from homology"/>
<evidence type="ECO:0000256" key="2">
    <source>
        <dbReference type="HAMAP-Rule" id="MF_00674"/>
    </source>
</evidence>
<comment type="similarity">
    <text evidence="1 2">Belongs to the UPF0251 family.</text>
</comment>
<sequence length="105" mass="11995">MPRPFKKRAIGFDPRVTYFKPRAVPLSILEEIDLGMDELEALRLCELKKLEQAEAAKRMKISQSTLQRILSSAHQKIAEALTEGKAIRISKNNGKQRFRSKAPNF</sequence>
<reference evidence="4" key="1">
    <citation type="submission" date="2017-09" db="EMBL/GenBank/DDBJ databases">
        <title>Depth-based differentiation of microbial function through sediment-hosted aquifers and enrichment of novel symbionts in the deep terrestrial subsurface.</title>
        <authorList>
            <person name="Probst A.J."/>
            <person name="Ladd B."/>
            <person name="Jarett J.K."/>
            <person name="Geller-Mcgrath D.E."/>
            <person name="Sieber C.M.K."/>
            <person name="Emerson J.B."/>
            <person name="Anantharaman K."/>
            <person name="Thomas B.C."/>
            <person name="Malmstrom R."/>
            <person name="Stieglmeier M."/>
            <person name="Klingl A."/>
            <person name="Woyke T."/>
            <person name="Ryan C.M."/>
            <person name="Banfield J.F."/>
        </authorList>
    </citation>
    <scope>NUCLEOTIDE SEQUENCE [LARGE SCALE GENOMIC DNA]</scope>
</reference>
<dbReference type="AlphaFoldDB" id="A0A2M7BUF0"/>
<evidence type="ECO:0000256" key="1">
    <source>
        <dbReference type="ARBA" id="ARBA00009350"/>
    </source>
</evidence>
<dbReference type="InterPro" id="IPR013324">
    <property type="entry name" value="RNA_pol_sigma_r3/r4-like"/>
</dbReference>
<accession>A0A2M7BUF0</accession>
<protein>
    <recommendedName>
        <fullName evidence="2">UPF0251 protein COS49_01820</fullName>
    </recommendedName>
</protein>
<dbReference type="Proteomes" id="UP000229894">
    <property type="component" value="Unassembled WGS sequence"/>
</dbReference>
<dbReference type="SUPFAM" id="SSF88659">
    <property type="entry name" value="Sigma3 and sigma4 domains of RNA polymerase sigma factors"/>
    <property type="match status" value="1"/>
</dbReference>
<dbReference type="PANTHER" id="PTHR37478:SF2">
    <property type="entry name" value="UPF0251 PROTEIN TK0562"/>
    <property type="match status" value="1"/>
</dbReference>
<organism evidence="3 4">
    <name type="scientific">Candidatus Portnoybacteria bacterium CG03_land_8_20_14_0_80_41_10</name>
    <dbReference type="NCBI Taxonomy" id="1974808"/>
    <lineage>
        <taxon>Bacteria</taxon>
        <taxon>Candidatus Portnoyibacteriota</taxon>
    </lineage>
</organism>
<dbReference type="HAMAP" id="MF_00674">
    <property type="entry name" value="UPF0251"/>
    <property type="match status" value="1"/>
</dbReference>
<dbReference type="Gene3D" id="1.10.10.10">
    <property type="entry name" value="Winged helix-like DNA-binding domain superfamily/Winged helix DNA-binding domain"/>
    <property type="match status" value="1"/>
</dbReference>
<comment type="caution">
    <text evidence="3">The sequence shown here is derived from an EMBL/GenBank/DDBJ whole genome shotgun (WGS) entry which is preliminary data.</text>
</comment>
<dbReference type="InterPro" id="IPR002852">
    <property type="entry name" value="UPF0251"/>
</dbReference>
<dbReference type="Pfam" id="PF02001">
    <property type="entry name" value="DUF134"/>
    <property type="match status" value="1"/>
</dbReference>
<dbReference type="EMBL" id="PEUX01000038">
    <property type="protein sequence ID" value="PIV10178.1"/>
    <property type="molecule type" value="Genomic_DNA"/>
</dbReference>
<name>A0A2M7BUF0_9BACT</name>
<dbReference type="InterPro" id="IPR036388">
    <property type="entry name" value="WH-like_DNA-bd_sf"/>
</dbReference>